<name>A0ABP7W9K0_9SPHI</name>
<dbReference type="Proteomes" id="UP001500841">
    <property type="component" value="Unassembled WGS sequence"/>
</dbReference>
<evidence type="ECO:0000313" key="1">
    <source>
        <dbReference type="EMBL" id="GAA4083439.1"/>
    </source>
</evidence>
<dbReference type="RefSeq" id="WP_345100052.1">
    <property type="nucleotide sequence ID" value="NZ_BAABCV010000001.1"/>
</dbReference>
<evidence type="ECO:0000313" key="2">
    <source>
        <dbReference type="Proteomes" id="UP001500841"/>
    </source>
</evidence>
<comment type="caution">
    <text evidence="1">The sequence shown here is derived from an EMBL/GenBank/DDBJ whole genome shotgun (WGS) entry which is preliminary data.</text>
</comment>
<proteinExistence type="predicted"/>
<organism evidence="1 2">
    <name type="scientific">Mucilaginibacter panaciglaebae</name>
    <dbReference type="NCBI Taxonomy" id="502331"/>
    <lineage>
        <taxon>Bacteria</taxon>
        <taxon>Pseudomonadati</taxon>
        <taxon>Bacteroidota</taxon>
        <taxon>Sphingobacteriia</taxon>
        <taxon>Sphingobacteriales</taxon>
        <taxon>Sphingobacteriaceae</taxon>
        <taxon>Mucilaginibacter</taxon>
    </lineage>
</organism>
<protein>
    <submittedName>
        <fullName evidence="1">Uncharacterized protein</fullName>
    </submittedName>
</protein>
<gene>
    <name evidence="1" type="ORF">GCM10022392_00070</name>
</gene>
<keyword evidence="2" id="KW-1185">Reference proteome</keyword>
<reference evidence="2" key="1">
    <citation type="journal article" date="2019" name="Int. J. Syst. Evol. Microbiol.">
        <title>The Global Catalogue of Microorganisms (GCM) 10K type strain sequencing project: providing services to taxonomists for standard genome sequencing and annotation.</title>
        <authorList>
            <consortium name="The Broad Institute Genomics Platform"/>
            <consortium name="The Broad Institute Genome Sequencing Center for Infectious Disease"/>
            <person name="Wu L."/>
            <person name="Ma J."/>
        </authorList>
    </citation>
    <scope>NUCLEOTIDE SEQUENCE [LARGE SCALE GENOMIC DNA]</scope>
    <source>
        <strain evidence="2">JCM 17085</strain>
    </source>
</reference>
<dbReference type="EMBL" id="BAABCV010000001">
    <property type="protein sequence ID" value="GAA4083439.1"/>
    <property type="molecule type" value="Genomic_DNA"/>
</dbReference>
<accession>A0ABP7W9K0</accession>
<sequence length="53" mass="6123">MRTIKRKAKRIADRTMKKKAVDIDRNIYAGSEEVLLNKVVEIVVKIIKKEIGL</sequence>